<dbReference type="eggNOG" id="KOG1237">
    <property type="taxonomic scope" value="Eukaryota"/>
</dbReference>
<dbReference type="Gramene" id="EFJ32849">
    <property type="protein sequence ID" value="EFJ32849"/>
    <property type="gene ID" value="SELMODRAFT_84173"/>
</dbReference>
<feature type="transmembrane region" description="Helical" evidence="6">
    <location>
        <begin position="223"/>
        <end position="243"/>
    </location>
</feature>
<dbReference type="PANTHER" id="PTHR11654">
    <property type="entry name" value="OLIGOPEPTIDE TRANSPORTER-RELATED"/>
    <property type="match status" value="1"/>
</dbReference>
<comment type="similarity">
    <text evidence="2">Belongs to the major facilitator superfamily. Proton-dependent oligopeptide transporter (POT/PTR) (TC 2.A.17) family.</text>
</comment>
<dbReference type="InterPro" id="IPR000109">
    <property type="entry name" value="POT_fam"/>
</dbReference>
<evidence type="ECO:0000313" key="7">
    <source>
        <dbReference type="EMBL" id="EFJ32849.1"/>
    </source>
</evidence>
<proteinExistence type="inferred from homology"/>
<feature type="transmembrane region" description="Helical" evidence="6">
    <location>
        <begin position="106"/>
        <end position="129"/>
    </location>
</feature>
<keyword evidence="3 6" id="KW-0812">Transmembrane</keyword>
<feature type="transmembrane region" description="Helical" evidence="6">
    <location>
        <begin position="346"/>
        <end position="368"/>
    </location>
</feature>
<evidence type="ECO:0000256" key="4">
    <source>
        <dbReference type="ARBA" id="ARBA00022989"/>
    </source>
</evidence>
<evidence type="ECO:0000313" key="8">
    <source>
        <dbReference type="Proteomes" id="UP000001514"/>
    </source>
</evidence>
<gene>
    <name evidence="7" type="ORF">SELMODRAFT_84173</name>
</gene>
<dbReference type="GO" id="GO:0055085">
    <property type="term" value="P:transmembrane transport"/>
    <property type="evidence" value="ECO:0000318"/>
    <property type="project" value="GO_Central"/>
</dbReference>
<accession>D8R2Y5</accession>
<dbReference type="InParanoid" id="D8R2Y5"/>
<sequence length="590" mass="64897">MSFQEDNQKGKQLNREATGDGTLDLFGRPAVKCKTGGWFTSSLILGTQGFAAVGYFGVCTNLILYLTRVLHEGNAVAANNVSNWIGTSYVTSLIGGFLGDAYLGRFWTAAVFLVIYLLGMVLLTLTATVKAFKPPACTRNQSFCPKTSPEKTTLLYVALYIIALGYGGHQPCLTSLGADQFDKEDPKEQTEATRFFSWYYMSITFGAITAGVLFVYVEDNIGWGVGFGLSTAAAVAAVVAFFIGAPRYRQQRTGGNPFTRVAQVFNAALHKHHVKVPSDSSLLYEVDFKGSAIQGSRKILHSDEFRYLDKAATEIDSDTVAGTSEKNPWRLCTITQVEEVKCILRILPIWASSILFSTLYTQMSTLFVEQGATMNTHVAGFKIPPASLSTFTMISVLLSAPTYEYVVVPLGRKITGNKRGLTSLQRMGVGLIVVTVAMIFAALVEIFRLKSARAHGLIDAAKPVPMSVFWQIPQYFLVGASEVFTYIGQLDFFYEESPDAIRSLSVALSPTSFALGNYVSSLLVTCVMELTSKGARLGWIPNNLNRGHLDYYFWLLSAISILNLAFYLACAIWYKFIQIDRHDDAAREEP</sequence>
<comment type="subcellular location">
    <subcellularLocation>
        <location evidence="1">Membrane</location>
        <topology evidence="1">Multi-pass membrane protein</topology>
    </subcellularLocation>
</comment>
<feature type="transmembrane region" description="Helical" evidence="6">
    <location>
        <begin position="43"/>
        <end position="66"/>
    </location>
</feature>
<dbReference type="OrthoDB" id="8904098at2759"/>
<dbReference type="OMA" id="PISLWWE"/>
<keyword evidence="8" id="KW-1185">Reference proteome</keyword>
<evidence type="ECO:0000256" key="6">
    <source>
        <dbReference type="SAM" id="Phobius"/>
    </source>
</evidence>
<reference evidence="7 8" key="1">
    <citation type="journal article" date="2011" name="Science">
        <title>The Selaginella genome identifies genetic changes associated with the evolution of vascular plants.</title>
        <authorList>
            <person name="Banks J.A."/>
            <person name="Nishiyama T."/>
            <person name="Hasebe M."/>
            <person name="Bowman J.L."/>
            <person name="Gribskov M."/>
            <person name="dePamphilis C."/>
            <person name="Albert V.A."/>
            <person name="Aono N."/>
            <person name="Aoyama T."/>
            <person name="Ambrose B.A."/>
            <person name="Ashton N.W."/>
            <person name="Axtell M.J."/>
            <person name="Barker E."/>
            <person name="Barker M.S."/>
            <person name="Bennetzen J.L."/>
            <person name="Bonawitz N.D."/>
            <person name="Chapple C."/>
            <person name="Cheng C."/>
            <person name="Correa L.G."/>
            <person name="Dacre M."/>
            <person name="DeBarry J."/>
            <person name="Dreyer I."/>
            <person name="Elias M."/>
            <person name="Engstrom E.M."/>
            <person name="Estelle M."/>
            <person name="Feng L."/>
            <person name="Finet C."/>
            <person name="Floyd S.K."/>
            <person name="Frommer W.B."/>
            <person name="Fujita T."/>
            <person name="Gramzow L."/>
            <person name="Gutensohn M."/>
            <person name="Harholt J."/>
            <person name="Hattori M."/>
            <person name="Heyl A."/>
            <person name="Hirai T."/>
            <person name="Hiwatashi Y."/>
            <person name="Ishikawa M."/>
            <person name="Iwata M."/>
            <person name="Karol K.G."/>
            <person name="Koehler B."/>
            <person name="Kolukisaoglu U."/>
            <person name="Kubo M."/>
            <person name="Kurata T."/>
            <person name="Lalonde S."/>
            <person name="Li K."/>
            <person name="Li Y."/>
            <person name="Litt A."/>
            <person name="Lyons E."/>
            <person name="Manning G."/>
            <person name="Maruyama T."/>
            <person name="Michael T.P."/>
            <person name="Mikami K."/>
            <person name="Miyazaki S."/>
            <person name="Morinaga S."/>
            <person name="Murata T."/>
            <person name="Mueller-Roeber B."/>
            <person name="Nelson D.R."/>
            <person name="Obara M."/>
            <person name="Oguri Y."/>
            <person name="Olmstead R.G."/>
            <person name="Onodera N."/>
            <person name="Petersen B.L."/>
            <person name="Pils B."/>
            <person name="Prigge M."/>
            <person name="Rensing S.A."/>
            <person name="Riano-Pachon D.M."/>
            <person name="Roberts A.W."/>
            <person name="Sato Y."/>
            <person name="Scheller H.V."/>
            <person name="Schulz B."/>
            <person name="Schulz C."/>
            <person name="Shakirov E.V."/>
            <person name="Shibagaki N."/>
            <person name="Shinohara N."/>
            <person name="Shippen D.E."/>
            <person name="Soerensen I."/>
            <person name="Sotooka R."/>
            <person name="Sugimoto N."/>
            <person name="Sugita M."/>
            <person name="Sumikawa N."/>
            <person name="Tanurdzic M."/>
            <person name="Theissen G."/>
            <person name="Ulvskov P."/>
            <person name="Wakazuki S."/>
            <person name="Weng J.K."/>
            <person name="Willats W.W."/>
            <person name="Wipf D."/>
            <person name="Wolf P.G."/>
            <person name="Yang L."/>
            <person name="Zimmer A.D."/>
            <person name="Zhu Q."/>
            <person name="Mitros T."/>
            <person name="Hellsten U."/>
            <person name="Loque D."/>
            <person name="Otillar R."/>
            <person name="Salamov A."/>
            <person name="Schmutz J."/>
            <person name="Shapiro H."/>
            <person name="Lindquist E."/>
            <person name="Lucas S."/>
            <person name="Rokhsar D."/>
            <person name="Grigoriev I.V."/>
        </authorList>
    </citation>
    <scope>NUCLEOTIDE SEQUENCE [LARGE SCALE GENOMIC DNA]</scope>
</reference>
<feature type="transmembrane region" description="Helical" evidence="6">
    <location>
        <begin position="551"/>
        <end position="574"/>
    </location>
</feature>
<protein>
    <recommendedName>
        <fullName evidence="9">Major facilitator superfamily (MFS) profile domain-containing protein</fullName>
    </recommendedName>
</protein>
<evidence type="ECO:0008006" key="9">
    <source>
        <dbReference type="Google" id="ProtNLM"/>
    </source>
</evidence>
<dbReference type="EMBL" id="GL377571">
    <property type="protein sequence ID" value="EFJ32849.1"/>
    <property type="molecule type" value="Genomic_DNA"/>
</dbReference>
<name>D8R2Y5_SELML</name>
<feature type="transmembrane region" description="Helical" evidence="6">
    <location>
        <begin position="429"/>
        <end position="447"/>
    </location>
</feature>
<dbReference type="HOGENOM" id="CLU_009313_4_1_1"/>
<dbReference type="Gene3D" id="1.20.1250.20">
    <property type="entry name" value="MFS general substrate transporter like domains"/>
    <property type="match status" value="1"/>
</dbReference>
<dbReference type="GO" id="GO:0016020">
    <property type="term" value="C:membrane"/>
    <property type="evidence" value="ECO:0000318"/>
    <property type="project" value="GO_Central"/>
</dbReference>
<dbReference type="KEGG" id="smo:SELMODRAFT_84173"/>
<keyword evidence="4 6" id="KW-1133">Transmembrane helix</keyword>
<dbReference type="Proteomes" id="UP000001514">
    <property type="component" value="Unassembled WGS sequence"/>
</dbReference>
<evidence type="ECO:0000256" key="3">
    <source>
        <dbReference type="ARBA" id="ARBA00022692"/>
    </source>
</evidence>
<dbReference type="SUPFAM" id="SSF103473">
    <property type="entry name" value="MFS general substrate transporter"/>
    <property type="match status" value="1"/>
</dbReference>
<dbReference type="InterPro" id="IPR036259">
    <property type="entry name" value="MFS_trans_sf"/>
</dbReference>
<organism evidence="8">
    <name type="scientific">Selaginella moellendorffii</name>
    <name type="common">Spikemoss</name>
    <dbReference type="NCBI Taxonomy" id="88036"/>
    <lineage>
        <taxon>Eukaryota</taxon>
        <taxon>Viridiplantae</taxon>
        <taxon>Streptophyta</taxon>
        <taxon>Embryophyta</taxon>
        <taxon>Tracheophyta</taxon>
        <taxon>Lycopodiopsida</taxon>
        <taxon>Selaginellales</taxon>
        <taxon>Selaginellaceae</taxon>
        <taxon>Selaginella</taxon>
    </lineage>
</organism>
<keyword evidence="5 6" id="KW-0472">Membrane</keyword>
<dbReference type="GO" id="GO:0022857">
    <property type="term" value="F:transmembrane transporter activity"/>
    <property type="evidence" value="ECO:0000318"/>
    <property type="project" value="GO_Central"/>
</dbReference>
<dbReference type="AlphaFoldDB" id="D8R2Y5"/>
<evidence type="ECO:0000256" key="1">
    <source>
        <dbReference type="ARBA" id="ARBA00004141"/>
    </source>
</evidence>
<evidence type="ECO:0000256" key="5">
    <source>
        <dbReference type="ARBA" id="ARBA00023136"/>
    </source>
</evidence>
<feature type="transmembrane region" description="Helical" evidence="6">
    <location>
        <begin position="197"/>
        <end position="217"/>
    </location>
</feature>
<dbReference type="Pfam" id="PF00854">
    <property type="entry name" value="PTR2"/>
    <property type="match status" value="1"/>
</dbReference>
<evidence type="ECO:0000256" key="2">
    <source>
        <dbReference type="ARBA" id="ARBA00005982"/>
    </source>
</evidence>
<feature type="transmembrane region" description="Helical" evidence="6">
    <location>
        <begin position="388"/>
        <end position="408"/>
    </location>
</feature>